<dbReference type="SUPFAM" id="SSF63825">
    <property type="entry name" value="YWTD domain"/>
    <property type="match status" value="1"/>
</dbReference>
<dbReference type="NCBIfam" id="NF038117">
    <property type="entry name" value="choice_anch_I"/>
    <property type="match status" value="1"/>
</dbReference>
<dbReference type="PANTHER" id="PTHR46928:SF1">
    <property type="entry name" value="MESENCHYME-SPECIFIC CELL SURFACE GLYCOPROTEIN"/>
    <property type="match status" value="1"/>
</dbReference>
<evidence type="ECO:0000313" key="2">
    <source>
        <dbReference type="EMBL" id="EKC20477.1"/>
    </source>
</evidence>
<dbReference type="Pfam" id="PF22494">
    <property type="entry name" value="choice_anch_I"/>
    <property type="match status" value="1"/>
</dbReference>
<dbReference type="InParanoid" id="K1P9P0"/>
<evidence type="ECO:0000259" key="1">
    <source>
        <dbReference type="Pfam" id="PF22494"/>
    </source>
</evidence>
<dbReference type="AlphaFoldDB" id="K1P9P0"/>
<dbReference type="HOGENOM" id="CLU_020353_1_0_1"/>
<dbReference type="InterPro" id="IPR052956">
    <property type="entry name" value="Mesenchyme-surface_protein"/>
</dbReference>
<feature type="domain" description="Choice-of-anchor I" evidence="1">
    <location>
        <begin position="43"/>
        <end position="548"/>
    </location>
</feature>
<dbReference type="Gene3D" id="2.130.10.10">
    <property type="entry name" value="YVTN repeat-like/Quinoprotein amine dehydrogenase"/>
    <property type="match status" value="1"/>
</dbReference>
<sequence>MSLFGPISYVGCKAINLKKISTLYVPSSYSDTGTPLFSPKAKSSEQLAYDTQSKFVYVVGSSKLNVIDINDVENPQIIYHKMMGDFDPTDVEFCGDHVFVTLDDNQDSERGRVVVFTKFDPKKKTMDTVLNITVGPLPDMVQPSSDCRTVLIALEGKAFARNGELVDPEGGVGLLKFHDLSISAANYSYKRLDFTRYNDRWNSLSKTGVRFIYKEQNNKFSQDLEPEYISFSKDERKAYICLQENNAIAVVDLGTENITAIHGLGFKNWRNSKLDASDKDGGINIRPLPVYGMYQPDAIHVINVNGEEYLVTSNEGGGKDYSDYKLNATAFSEEIRARDVSISENSEINQWMLQNNISNILDNSVLGRLVITTETGRLPDGSFDKLYTFGGRGFSIWKADTMALVYDSGSDVEDTHAQARPDLFNAQLKAGKKIKKTIDYRSDNKGPESESLAIGHDGDKILIFVGHERPGSISVYSVNGDISSPKFESVFWDIPNSEQTWTEAFEQRSISVIDPEDLKYISAKESPNGRPLLLVAGSVSGTLSILEVIGFNMGGAAEQSAYDAQEKLVYIVGAAKINVIDISQVDNPRIVFHEYMGDFDPTDVEFCGDYVFVSLDNNQDREKGRLVVFKKY</sequence>
<dbReference type="InterPro" id="IPR015943">
    <property type="entry name" value="WD40/YVTN_repeat-like_dom_sf"/>
</dbReference>
<gene>
    <name evidence="2" type="ORF">CGI_10005916</name>
</gene>
<dbReference type="EMBL" id="JH815865">
    <property type="protein sequence ID" value="EKC20477.1"/>
    <property type="molecule type" value="Genomic_DNA"/>
</dbReference>
<dbReference type="SUPFAM" id="SSF75011">
    <property type="entry name" value="3-carboxy-cis,cis-mucoante lactonizing enzyme"/>
    <property type="match status" value="1"/>
</dbReference>
<organism evidence="2">
    <name type="scientific">Magallana gigas</name>
    <name type="common">Pacific oyster</name>
    <name type="synonym">Crassostrea gigas</name>
    <dbReference type="NCBI Taxonomy" id="29159"/>
    <lineage>
        <taxon>Eukaryota</taxon>
        <taxon>Metazoa</taxon>
        <taxon>Spiralia</taxon>
        <taxon>Lophotrochozoa</taxon>
        <taxon>Mollusca</taxon>
        <taxon>Bivalvia</taxon>
        <taxon>Autobranchia</taxon>
        <taxon>Pteriomorphia</taxon>
        <taxon>Ostreida</taxon>
        <taxon>Ostreoidea</taxon>
        <taxon>Ostreidae</taxon>
        <taxon>Magallana</taxon>
    </lineage>
</organism>
<dbReference type="PANTHER" id="PTHR46928">
    <property type="entry name" value="MESENCHYME-SPECIFIC CELL SURFACE GLYCOPROTEIN"/>
    <property type="match status" value="1"/>
</dbReference>
<reference evidence="2" key="1">
    <citation type="journal article" date="2012" name="Nature">
        <title>The oyster genome reveals stress adaptation and complexity of shell formation.</title>
        <authorList>
            <person name="Zhang G."/>
            <person name="Fang X."/>
            <person name="Guo X."/>
            <person name="Li L."/>
            <person name="Luo R."/>
            <person name="Xu F."/>
            <person name="Yang P."/>
            <person name="Zhang L."/>
            <person name="Wang X."/>
            <person name="Qi H."/>
            <person name="Xiong Z."/>
            <person name="Que H."/>
            <person name="Xie Y."/>
            <person name="Holland P.W."/>
            <person name="Paps J."/>
            <person name="Zhu Y."/>
            <person name="Wu F."/>
            <person name="Chen Y."/>
            <person name="Wang J."/>
            <person name="Peng C."/>
            <person name="Meng J."/>
            <person name="Yang L."/>
            <person name="Liu J."/>
            <person name="Wen B."/>
            <person name="Zhang N."/>
            <person name="Huang Z."/>
            <person name="Zhu Q."/>
            <person name="Feng Y."/>
            <person name="Mount A."/>
            <person name="Hedgecock D."/>
            <person name="Xu Z."/>
            <person name="Liu Y."/>
            <person name="Domazet-Loso T."/>
            <person name="Du Y."/>
            <person name="Sun X."/>
            <person name="Zhang S."/>
            <person name="Liu B."/>
            <person name="Cheng P."/>
            <person name="Jiang X."/>
            <person name="Li J."/>
            <person name="Fan D."/>
            <person name="Wang W."/>
            <person name="Fu W."/>
            <person name="Wang T."/>
            <person name="Wang B."/>
            <person name="Zhang J."/>
            <person name="Peng Z."/>
            <person name="Li Y."/>
            <person name="Li N."/>
            <person name="Wang J."/>
            <person name="Chen M."/>
            <person name="He Y."/>
            <person name="Tan F."/>
            <person name="Song X."/>
            <person name="Zheng Q."/>
            <person name="Huang R."/>
            <person name="Yang H."/>
            <person name="Du X."/>
            <person name="Chen L."/>
            <person name="Yang M."/>
            <person name="Gaffney P.M."/>
            <person name="Wang S."/>
            <person name="Luo L."/>
            <person name="She Z."/>
            <person name="Ming Y."/>
            <person name="Huang W."/>
            <person name="Zhang S."/>
            <person name="Huang B."/>
            <person name="Zhang Y."/>
            <person name="Qu T."/>
            <person name="Ni P."/>
            <person name="Miao G."/>
            <person name="Wang J."/>
            <person name="Wang Q."/>
            <person name="Steinberg C.E."/>
            <person name="Wang H."/>
            <person name="Li N."/>
            <person name="Qian L."/>
            <person name="Zhang G."/>
            <person name="Li Y."/>
            <person name="Yang H."/>
            <person name="Liu X."/>
            <person name="Wang J."/>
            <person name="Yin Y."/>
            <person name="Wang J."/>
        </authorList>
    </citation>
    <scope>NUCLEOTIDE SEQUENCE [LARGE SCALE GENOMIC DNA]</scope>
    <source>
        <strain evidence="2">05x7-T-G4-1.051#20</strain>
    </source>
</reference>
<proteinExistence type="predicted"/>
<name>K1P9P0_MAGGI</name>
<protein>
    <submittedName>
        <fullName evidence="2">Mesenchyme-specific cell surface glycoprotein</fullName>
    </submittedName>
</protein>
<accession>K1P9P0</accession>
<dbReference type="InterPro" id="IPR055188">
    <property type="entry name" value="Choice_anch_I"/>
</dbReference>